<dbReference type="PANTHER" id="PTHR43133">
    <property type="entry name" value="RNA POLYMERASE ECF-TYPE SIGMA FACTO"/>
    <property type="match status" value="1"/>
</dbReference>
<dbReference type="GO" id="GO:0006352">
    <property type="term" value="P:DNA-templated transcription initiation"/>
    <property type="evidence" value="ECO:0007669"/>
    <property type="project" value="InterPro"/>
</dbReference>
<keyword evidence="3" id="KW-0804">Transcription</keyword>
<comment type="caution">
    <text evidence="5">The sequence shown here is derived from an EMBL/GenBank/DDBJ whole genome shotgun (WGS) entry which is preliminary data.</text>
</comment>
<dbReference type="EMBL" id="MPPL01000001">
    <property type="protein sequence ID" value="OKS88776.1"/>
    <property type="molecule type" value="Genomic_DNA"/>
</dbReference>
<dbReference type="SUPFAM" id="SSF88946">
    <property type="entry name" value="Sigma2 domain of RNA polymerase sigma factors"/>
    <property type="match status" value="1"/>
</dbReference>
<organism evidence="5 6">
    <name type="scientific">Mucilaginibacter polytrichastri</name>
    <dbReference type="NCBI Taxonomy" id="1302689"/>
    <lineage>
        <taxon>Bacteria</taxon>
        <taxon>Pseudomonadati</taxon>
        <taxon>Bacteroidota</taxon>
        <taxon>Sphingobacteriia</taxon>
        <taxon>Sphingobacteriales</taxon>
        <taxon>Sphingobacteriaceae</taxon>
        <taxon>Mucilaginibacter</taxon>
    </lineage>
</organism>
<evidence type="ECO:0000313" key="6">
    <source>
        <dbReference type="Proteomes" id="UP000186720"/>
    </source>
</evidence>
<dbReference type="RefSeq" id="WP_074491316.1">
    <property type="nucleotide sequence ID" value="NZ_FPAM01000009.1"/>
</dbReference>
<dbReference type="Pfam" id="PF04542">
    <property type="entry name" value="Sigma70_r2"/>
    <property type="match status" value="1"/>
</dbReference>
<keyword evidence="6" id="KW-1185">Reference proteome</keyword>
<gene>
    <name evidence="5" type="ORF">RG47T_4254</name>
</gene>
<dbReference type="Gene3D" id="1.10.1740.10">
    <property type="match status" value="1"/>
</dbReference>
<reference evidence="5 6" key="1">
    <citation type="submission" date="2016-11" db="EMBL/GenBank/DDBJ databases">
        <title>Whole Genome Sequencing of Mucilaginibacter polytrichastri RG4-7(T) isolated from the moss sample.</title>
        <authorList>
            <person name="Li Y."/>
        </authorList>
    </citation>
    <scope>NUCLEOTIDE SEQUENCE [LARGE SCALE GENOMIC DNA]</scope>
    <source>
        <strain evidence="5 6">RG4-7</strain>
    </source>
</reference>
<dbReference type="PANTHER" id="PTHR43133:SF46">
    <property type="entry name" value="RNA POLYMERASE SIGMA-70 FACTOR ECF SUBFAMILY"/>
    <property type="match status" value="1"/>
</dbReference>
<dbReference type="InterPro" id="IPR007627">
    <property type="entry name" value="RNA_pol_sigma70_r2"/>
</dbReference>
<evidence type="ECO:0000259" key="4">
    <source>
        <dbReference type="Pfam" id="PF04542"/>
    </source>
</evidence>
<evidence type="ECO:0000256" key="1">
    <source>
        <dbReference type="ARBA" id="ARBA00023015"/>
    </source>
</evidence>
<dbReference type="InterPro" id="IPR039425">
    <property type="entry name" value="RNA_pol_sigma-70-like"/>
</dbReference>
<evidence type="ECO:0000313" key="5">
    <source>
        <dbReference type="EMBL" id="OKS88776.1"/>
    </source>
</evidence>
<dbReference type="AlphaFoldDB" id="A0A1Q6A453"/>
<dbReference type="OrthoDB" id="659569at2"/>
<accession>A0A1Q6A453</accession>
<evidence type="ECO:0000256" key="2">
    <source>
        <dbReference type="ARBA" id="ARBA00023082"/>
    </source>
</evidence>
<protein>
    <recommendedName>
        <fullName evidence="4">RNA polymerase sigma-70 region 2 domain-containing protein</fullName>
    </recommendedName>
</protein>
<sequence>MLFYTDLSDFELIALIKKDDSNAYKEIYYRYTGILYTHAYSKLQDREEAKDVVQDVFSYLWSRRATIEFQINVSGYLYQSLRNKILK</sequence>
<feature type="domain" description="RNA polymerase sigma-70 region 2" evidence="4">
    <location>
        <begin position="29"/>
        <end position="86"/>
    </location>
</feature>
<keyword evidence="2" id="KW-0731">Sigma factor</keyword>
<proteinExistence type="predicted"/>
<dbReference type="InterPro" id="IPR013325">
    <property type="entry name" value="RNA_pol_sigma_r2"/>
</dbReference>
<name>A0A1Q6A453_9SPHI</name>
<dbReference type="Proteomes" id="UP000186720">
    <property type="component" value="Unassembled WGS sequence"/>
</dbReference>
<dbReference type="STRING" id="1302689.RG47T_4254"/>
<keyword evidence="1" id="KW-0805">Transcription regulation</keyword>
<evidence type="ECO:0000256" key="3">
    <source>
        <dbReference type="ARBA" id="ARBA00023163"/>
    </source>
</evidence>
<dbReference type="GO" id="GO:0016987">
    <property type="term" value="F:sigma factor activity"/>
    <property type="evidence" value="ECO:0007669"/>
    <property type="project" value="UniProtKB-KW"/>
</dbReference>